<evidence type="ECO:0000313" key="4">
    <source>
        <dbReference type="Proteomes" id="UP000254808"/>
    </source>
</evidence>
<dbReference type="Pfam" id="PF18962">
    <property type="entry name" value="Por_Secre_tail"/>
    <property type="match status" value="1"/>
</dbReference>
<feature type="domain" description="Secretion system C-terminal sorting" evidence="2">
    <location>
        <begin position="1637"/>
        <end position="1712"/>
    </location>
</feature>
<name>A0A345UJ36_9BACT</name>
<feature type="domain" description="SusE outer membrane protein" evidence="1">
    <location>
        <begin position="955"/>
        <end position="1049"/>
    </location>
</feature>
<dbReference type="InterPro" id="IPR026444">
    <property type="entry name" value="Secre_tail"/>
</dbReference>
<dbReference type="Gene3D" id="2.60.40.4070">
    <property type="match status" value="1"/>
</dbReference>
<dbReference type="KEGG" id="cprv:CYPRO_1225"/>
<sequence>MNNHVTKGFGKRFPGFLLWLVPVFLMGFAVQVQAQYTGSGAFTQLNGLAELEDGYYVVTNAPGEFAMNSAHTGVFLPETPVNPVDGILQNPNVADVWLIEADGSSWTIFSEATQQFVSYTGPGNNVQVVDEVTSDNDRWNFDFADGEFVLTNAEITERTLRYNPSSPRFATYASGFGQNLSLFRLGDDNGTEPSPIDPFALLTPPNNTNLPVFEGGTDDVVIEWEAAEGADTYTWLAVAQGGSFDEPLLAIPADNGGAATSLTLTTGAIYDVLAGLGIEEGSVANLTWTVEATAGDDSRLAIQQWAINIVAPVVLADIEALRAADTGSTVYAVANEATFLGGDGFRNTKFFQDASGFGIQIDDAPGIITSTYEIGDNVNLLHGTLGAFQGQLRLTPFVDYGAAVSSGNAIDPLERTLDELSFDDQARLIVVRNVAFENAGQNFGGGGSITSITDPSLDDFTGRHRNVFGGSDITGSPIPEGEWDIVAVVQENNAGLNIAARSLADFSPADDDQAIAAFNLLSPADGTSLVTSPDNETEVIITWEEAEGADTYTWLAVLDGGDFSDPLLALPADDEGAATTLTVTVAALDGILEGLGVAEGESVNLQWTVNAEAGDDSRLANMPFGITLERDSEQPAPAAFSLLSPPDNTRLPVFEGSDDAVVIEWEASENATSYTWLAVPDGGDFSDPLLALAADEEGTAKTLTLTSGAIYDVLTSLGIEEGTIANLEWTVEAANGGLTRLADQQWNISLVAPVVVADIESLRGAETGSTMYAVANEATFLGGDGFRNTKFFQDASGFGIQIDDQPGIISSTYEIGDNVNMLHGTLGIFQGQLRLSPFVDFGAAVSSGNEIEPLERTLDELSFDDQARLIVVRSVSFQNAGQNFGGGGSITSITDPSLDGFNGRHRNVFGGSDITGSPIPEGEWDIVAVVQENNAGLNIAARSLADFSPAEAAIAAFDLLAPADGTSLVTSPDDDTEVVIEWETAEGAETYTWLAVTAGGDFSDPPLAIPADDEGAATTLTVPVSALDGILADLGIEEGGIANLQWTVRAEAGDETRLANSPFAITLERASELPVPAAFDLLSPPNNARIAVFEANDTEVVVEWEASENAQTYTWLATLPEGDFDEPLLAIPADADGAATTLTLTSGAVYAALTGLGIDPGTTATIQWTVRAENDDLTRLANQAWTLVIDVPLEVTLNEARVLPANTVVSTSGLVTTPDFGFNAAEFYFQDEDGGMKVRWPGFGGGNTDTPFAAGQEVQIVGFMTERFQEIVIQPTAFEILSEDNTLPEANPIIDYDTQWVFDSADQGRRVTILEVSLVDPDQWPTEPISAGSGVTVEAIDADGNIYDIRIDRDESEFEASPVPPAVFNLSGVLGRFNENAQIFPFFAFELEEVAESPRVQLIHNAADPALANVDVYVDGGLLFGDVPFRGATPFFEAPASFTVSLTAAGAPIEDAVFEAEVELDGGESYYIIAQGVLDPEAFDSNPNGISTAFTLDIIEGAVEGASVPNAFDFIIYHGVTDAPAVDVVARDLAALAENLSYTDVSEFFIQVPADVYTLDVNPAGTPDPVFSFDADLSAFAGRSGVVLASGFLDASQGESFGLLAVLDTGEVAFLNPSTSLGPIDGVPVAFELSQNYPNPFNPTTQIQYALPEATDVRVEVFNISGQRVAVLVNGQQAAGVHNVTFDGSRLSSGVYLYRIQAGSFQQVRKMMLVK</sequence>
<organism evidence="3 4">
    <name type="scientific">Cyclonatronum proteinivorum</name>
    <dbReference type="NCBI Taxonomy" id="1457365"/>
    <lineage>
        <taxon>Bacteria</taxon>
        <taxon>Pseudomonadati</taxon>
        <taxon>Balneolota</taxon>
        <taxon>Balneolia</taxon>
        <taxon>Balneolales</taxon>
        <taxon>Cyclonatronaceae</taxon>
        <taxon>Cyclonatronum</taxon>
    </lineage>
</organism>
<dbReference type="RefSeq" id="WP_114983766.1">
    <property type="nucleotide sequence ID" value="NZ_CP027806.1"/>
</dbReference>
<feature type="domain" description="SusE outer membrane protein" evidence="1">
    <location>
        <begin position="637"/>
        <end position="731"/>
    </location>
</feature>
<evidence type="ECO:0000259" key="2">
    <source>
        <dbReference type="Pfam" id="PF18962"/>
    </source>
</evidence>
<evidence type="ECO:0000313" key="3">
    <source>
        <dbReference type="EMBL" id="AXJ00488.1"/>
    </source>
</evidence>
<dbReference type="EMBL" id="CP027806">
    <property type="protein sequence ID" value="AXJ00488.1"/>
    <property type="molecule type" value="Genomic_DNA"/>
</dbReference>
<dbReference type="Pfam" id="PF14292">
    <property type="entry name" value="SusE"/>
    <property type="match status" value="3"/>
</dbReference>
<evidence type="ECO:0000259" key="1">
    <source>
        <dbReference type="Pfam" id="PF14292"/>
    </source>
</evidence>
<protein>
    <submittedName>
        <fullName evidence="3">Por secretion system C-terminal sorting domain-containing protein</fullName>
    </submittedName>
</protein>
<dbReference type="Proteomes" id="UP000254808">
    <property type="component" value="Chromosome"/>
</dbReference>
<accession>A0A345UJ36</accession>
<dbReference type="NCBIfam" id="TIGR04183">
    <property type="entry name" value="Por_Secre_tail"/>
    <property type="match status" value="1"/>
</dbReference>
<keyword evidence="4" id="KW-1185">Reference proteome</keyword>
<reference evidence="3 4" key="1">
    <citation type="submission" date="2018-03" db="EMBL/GenBank/DDBJ databases">
        <title>Phenotypic and genomic properties of Cyclonatronum proteinivorum gen. nov., sp. nov., a haloalkaliphilic bacteroidete from soda lakes possessing Na+-translocating rhodopsin.</title>
        <authorList>
            <person name="Toshchakov S.V."/>
            <person name="Korzhenkov A."/>
            <person name="Samarov N.I."/>
            <person name="Kublanov I.V."/>
            <person name="Muntyan M.S."/>
            <person name="Sorokin D.Y."/>
        </authorList>
    </citation>
    <scope>NUCLEOTIDE SEQUENCE [LARGE SCALE GENOMIC DNA]</scope>
    <source>
        <strain evidence="3 4">Omega</strain>
    </source>
</reference>
<proteinExistence type="predicted"/>
<dbReference type="InterPro" id="IPR035992">
    <property type="entry name" value="Ricin_B-like_lectins"/>
</dbReference>
<dbReference type="InterPro" id="IPR025970">
    <property type="entry name" value="SusE"/>
</dbReference>
<feature type="domain" description="SusE outer membrane protein" evidence="1">
    <location>
        <begin position="513"/>
        <end position="610"/>
    </location>
</feature>
<dbReference type="SUPFAM" id="SSF50370">
    <property type="entry name" value="Ricin B-like lectins"/>
    <property type="match status" value="1"/>
</dbReference>
<gene>
    <name evidence="3" type="ORF">CYPRO_1225</name>
</gene>
<dbReference type="OrthoDB" id="951108at2"/>